<dbReference type="EMBL" id="BKCJ011839268">
    <property type="protein sequence ID" value="GFD57280.1"/>
    <property type="molecule type" value="Genomic_DNA"/>
</dbReference>
<feature type="non-terminal residue" evidence="2">
    <location>
        <position position="1"/>
    </location>
</feature>
<comment type="caution">
    <text evidence="2">The sequence shown here is derived from an EMBL/GenBank/DDBJ whole genome shotgun (WGS) entry which is preliminary data.</text>
</comment>
<feature type="region of interest" description="Disordered" evidence="1">
    <location>
        <begin position="1"/>
        <end position="33"/>
    </location>
</feature>
<evidence type="ECO:0000256" key="1">
    <source>
        <dbReference type="SAM" id="MobiDB-lite"/>
    </source>
</evidence>
<name>A0A699XFT6_TANCI</name>
<organism evidence="2">
    <name type="scientific">Tanacetum cinerariifolium</name>
    <name type="common">Dalmatian daisy</name>
    <name type="synonym">Chrysanthemum cinerariifolium</name>
    <dbReference type="NCBI Taxonomy" id="118510"/>
    <lineage>
        <taxon>Eukaryota</taxon>
        <taxon>Viridiplantae</taxon>
        <taxon>Streptophyta</taxon>
        <taxon>Embryophyta</taxon>
        <taxon>Tracheophyta</taxon>
        <taxon>Spermatophyta</taxon>
        <taxon>Magnoliopsida</taxon>
        <taxon>eudicotyledons</taxon>
        <taxon>Gunneridae</taxon>
        <taxon>Pentapetalae</taxon>
        <taxon>asterids</taxon>
        <taxon>campanulids</taxon>
        <taxon>Asterales</taxon>
        <taxon>Asteraceae</taxon>
        <taxon>Asteroideae</taxon>
        <taxon>Anthemideae</taxon>
        <taxon>Anthemidinae</taxon>
        <taxon>Tanacetum</taxon>
    </lineage>
</organism>
<proteinExistence type="predicted"/>
<dbReference type="AlphaFoldDB" id="A0A699XFT6"/>
<protein>
    <submittedName>
        <fullName evidence="2">Uncharacterized protein</fullName>
    </submittedName>
</protein>
<gene>
    <name evidence="2" type="ORF">Tci_929249</name>
</gene>
<evidence type="ECO:0000313" key="2">
    <source>
        <dbReference type="EMBL" id="GFD57280.1"/>
    </source>
</evidence>
<sequence length="82" mass="8527">GYSHGKYQGNGARQAGRRHGAHSGGARLRGPAAAGQGWAAWGGAFGTRHARGSGPAIYSRLGRSAARQWHGRRWHGAGGHGF</sequence>
<reference evidence="2" key="1">
    <citation type="journal article" date="2019" name="Sci. Rep.">
        <title>Draft genome of Tanacetum cinerariifolium, the natural source of mosquito coil.</title>
        <authorList>
            <person name="Yamashiro T."/>
            <person name="Shiraishi A."/>
            <person name="Satake H."/>
            <person name="Nakayama K."/>
        </authorList>
    </citation>
    <scope>NUCLEOTIDE SEQUENCE</scope>
</reference>
<accession>A0A699XFT6</accession>
<feature type="compositionally biased region" description="Low complexity" evidence="1">
    <location>
        <begin position="24"/>
        <end position="33"/>
    </location>
</feature>